<dbReference type="EMBL" id="CM000832">
    <property type="protein sequence ID" value="EET08594.1"/>
    <property type="molecule type" value="Genomic_DNA"/>
</dbReference>
<proteinExistence type="predicted"/>
<feature type="region of interest" description="Disordered" evidence="1">
    <location>
        <begin position="1"/>
        <end position="34"/>
    </location>
</feature>
<sequence>MPTPPPARRSSFPLIQHKPADARACARDASPRSAATAFRRTFSSRVGFV</sequence>
<accession>A0A0E1W841</accession>
<evidence type="ECO:0000256" key="1">
    <source>
        <dbReference type="SAM" id="MobiDB-lite"/>
    </source>
</evidence>
<organism evidence="2">
    <name type="scientific">Burkholderia pseudomallei 1710a</name>
    <dbReference type="NCBI Taxonomy" id="320371"/>
    <lineage>
        <taxon>Bacteria</taxon>
        <taxon>Pseudomonadati</taxon>
        <taxon>Pseudomonadota</taxon>
        <taxon>Betaproteobacteria</taxon>
        <taxon>Burkholderiales</taxon>
        <taxon>Burkholderiaceae</taxon>
        <taxon>Burkholderia</taxon>
        <taxon>pseudomallei group</taxon>
    </lineage>
</organism>
<evidence type="ECO:0000313" key="2">
    <source>
        <dbReference type="EMBL" id="EET08594.1"/>
    </source>
</evidence>
<protein>
    <submittedName>
        <fullName evidence="2">Uncharacterized protein</fullName>
    </submittedName>
</protein>
<dbReference type="AlphaFoldDB" id="A0A0E1W841"/>
<gene>
    <name evidence="2" type="ORF">BURPS1710A_3269</name>
</gene>
<dbReference type="Proteomes" id="UP000001812">
    <property type="component" value="Chromosome I"/>
</dbReference>
<dbReference type="HOGENOM" id="CLU_3133240_0_0_4"/>
<name>A0A0E1W841_BURPE</name>
<reference evidence="2" key="1">
    <citation type="submission" date="2009-05" db="EMBL/GenBank/DDBJ databases">
        <authorList>
            <person name="Harkins D.M."/>
            <person name="DeShazer D."/>
            <person name="Woods D.E."/>
            <person name="Brinkac L.M."/>
            <person name="Brown K.A."/>
            <person name="Hung G.C."/>
            <person name="Tuanyok A."/>
            <person name="Zhang B."/>
            <person name="Nierman W.C."/>
        </authorList>
    </citation>
    <scope>NUCLEOTIDE SEQUENCE [LARGE SCALE GENOMIC DNA]</scope>
    <source>
        <strain evidence="2">1710a</strain>
    </source>
</reference>
<feature type="compositionally biased region" description="Basic and acidic residues" evidence="1">
    <location>
        <begin position="18"/>
        <end position="30"/>
    </location>
</feature>